<dbReference type="GeneID" id="42006365"/>
<dbReference type="AlphaFoldDB" id="A0A507C0G5"/>
<feature type="chain" id="PRO_5021348759" description="Phosphate-induced protein 1" evidence="1">
    <location>
        <begin position="21"/>
        <end position="289"/>
    </location>
</feature>
<evidence type="ECO:0000256" key="1">
    <source>
        <dbReference type="SAM" id="SignalP"/>
    </source>
</evidence>
<evidence type="ECO:0000313" key="2">
    <source>
        <dbReference type="EMBL" id="TPX31554.1"/>
    </source>
</evidence>
<dbReference type="RefSeq" id="XP_031022962.1">
    <property type="nucleotide sequence ID" value="XM_031171068.1"/>
</dbReference>
<name>A0A507C0G5_9FUNG</name>
<keyword evidence="1" id="KW-0732">Signal</keyword>
<accession>A0A507C0G5</accession>
<sequence length="289" mass="30497">MKATISLILGLLSSLLRVESRNTNINLAPQQEEGYAGVSTFATAAAPAPPTNVKLAYHGGQLTSGNVNFQVVYVGSAPPDPAFQANVTQFLTDLPQITSFWSVMPQYSTQAKASITGVAGVTNKQWNVTSGTLQTADIDKYIASTFAGTKFTTSDIIIFMLAPDMGMAMSSIYQGKQQTASTCVDFCGVHMTTGTTNMVAYAVLPSFTGWPCNVGCHATGASGGLDPFQATTLTLGHELAELFTDTFPNLNTTKPGFFVDTAGTFNGMEIGDICQNYAVKSPTADGSKF</sequence>
<evidence type="ECO:0000313" key="3">
    <source>
        <dbReference type="Proteomes" id="UP000319731"/>
    </source>
</evidence>
<keyword evidence="3" id="KW-1185">Reference proteome</keyword>
<dbReference type="EMBL" id="QEAO01000043">
    <property type="protein sequence ID" value="TPX31554.1"/>
    <property type="molecule type" value="Genomic_DNA"/>
</dbReference>
<proteinExistence type="predicted"/>
<reference evidence="2 3" key="1">
    <citation type="journal article" date="2019" name="Sci. Rep.">
        <title>Comparative genomics of chytrid fungi reveal insights into the obligate biotrophic and pathogenic lifestyle of Synchytrium endobioticum.</title>
        <authorList>
            <person name="van de Vossenberg B.T.L.H."/>
            <person name="Warris S."/>
            <person name="Nguyen H.D.T."/>
            <person name="van Gent-Pelzer M.P.E."/>
            <person name="Joly D.L."/>
            <person name="van de Geest H.C."/>
            <person name="Bonants P.J.M."/>
            <person name="Smith D.S."/>
            <person name="Levesque C.A."/>
            <person name="van der Lee T.A.J."/>
        </authorList>
    </citation>
    <scope>NUCLEOTIDE SEQUENCE [LARGE SCALE GENOMIC DNA]</scope>
    <source>
        <strain evidence="2 3">JEL517</strain>
    </source>
</reference>
<gene>
    <name evidence="2" type="ORF">SmJEL517_g05141</name>
</gene>
<protein>
    <recommendedName>
        <fullName evidence="4">Phosphate-induced protein 1</fullName>
    </recommendedName>
</protein>
<organism evidence="2 3">
    <name type="scientific">Synchytrium microbalum</name>
    <dbReference type="NCBI Taxonomy" id="1806994"/>
    <lineage>
        <taxon>Eukaryota</taxon>
        <taxon>Fungi</taxon>
        <taxon>Fungi incertae sedis</taxon>
        <taxon>Chytridiomycota</taxon>
        <taxon>Chytridiomycota incertae sedis</taxon>
        <taxon>Chytridiomycetes</taxon>
        <taxon>Synchytriales</taxon>
        <taxon>Synchytriaceae</taxon>
        <taxon>Synchytrium</taxon>
    </lineage>
</organism>
<evidence type="ECO:0008006" key="4">
    <source>
        <dbReference type="Google" id="ProtNLM"/>
    </source>
</evidence>
<dbReference type="Proteomes" id="UP000319731">
    <property type="component" value="Unassembled WGS sequence"/>
</dbReference>
<dbReference type="OrthoDB" id="2117826at2759"/>
<comment type="caution">
    <text evidence="2">The sequence shown here is derived from an EMBL/GenBank/DDBJ whole genome shotgun (WGS) entry which is preliminary data.</text>
</comment>
<feature type="signal peptide" evidence="1">
    <location>
        <begin position="1"/>
        <end position="20"/>
    </location>
</feature>